<evidence type="ECO:0000256" key="9">
    <source>
        <dbReference type="ARBA" id="ARBA00061097"/>
    </source>
</evidence>
<dbReference type="STRING" id="1123367.GCA_000621305_01905"/>
<dbReference type="CDD" id="cd02145">
    <property type="entry name" value="BluB"/>
    <property type="match status" value="1"/>
</dbReference>
<gene>
    <name evidence="13" type="ORF">C666_16415</name>
</gene>
<evidence type="ECO:0000256" key="5">
    <source>
        <dbReference type="ARBA" id="ARBA00022857"/>
    </source>
</evidence>
<evidence type="ECO:0000259" key="12">
    <source>
        <dbReference type="Pfam" id="PF00881"/>
    </source>
</evidence>
<dbReference type="NCBIfam" id="TIGR02476">
    <property type="entry name" value="BluB"/>
    <property type="match status" value="1"/>
</dbReference>
<proteinExistence type="inferred from homology"/>
<dbReference type="InterPro" id="IPR050627">
    <property type="entry name" value="Nitroreductase/BluB"/>
</dbReference>
<comment type="caution">
    <text evidence="13">The sequence shown here is derived from an EMBL/GenBank/DDBJ whole genome shotgun (WGS) entry which is preliminary data.</text>
</comment>
<comment type="subunit">
    <text evidence="1">Homooctamer.</text>
</comment>
<keyword evidence="4" id="KW-0547">Nucleotide-binding</keyword>
<keyword evidence="14" id="KW-1185">Reference proteome</keyword>
<dbReference type="InterPro" id="IPR000415">
    <property type="entry name" value="Nitroreductase-like"/>
</dbReference>
<evidence type="ECO:0000313" key="14">
    <source>
        <dbReference type="Proteomes" id="UP000013232"/>
    </source>
</evidence>
<keyword evidence="5" id="KW-0521">NADP</keyword>
<evidence type="ECO:0000256" key="10">
    <source>
        <dbReference type="ARBA" id="ARBA00066311"/>
    </source>
</evidence>
<dbReference type="InterPro" id="IPR029479">
    <property type="entry name" value="Nitroreductase"/>
</dbReference>
<dbReference type="InterPro" id="IPR012825">
    <property type="entry name" value="BluB"/>
</dbReference>
<dbReference type="GO" id="GO:0000166">
    <property type="term" value="F:nucleotide binding"/>
    <property type="evidence" value="ECO:0007669"/>
    <property type="project" value="UniProtKB-KW"/>
</dbReference>
<evidence type="ECO:0000256" key="2">
    <source>
        <dbReference type="ARBA" id="ARBA00022630"/>
    </source>
</evidence>
<organism evidence="13 14">
    <name type="scientific">Thauera linaloolentis (strain DSM 12138 / JCM 21573 / CCUG 41526 / CIP 105981 / IAM 15112 / NBRC 102519 / 47Lol)</name>
    <dbReference type="NCBI Taxonomy" id="1123367"/>
    <lineage>
        <taxon>Bacteria</taxon>
        <taxon>Pseudomonadati</taxon>
        <taxon>Pseudomonadota</taxon>
        <taxon>Betaproteobacteria</taxon>
        <taxon>Rhodocyclales</taxon>
        <taxon>Zoogloeaceae</taxon>
        <taxon>Thauera</taxon>
    </lineage>
</organism>
<keyword evidence="7" id="KW-0520">NAD</keyword>
<dbReference type="EC" id="1.13.11.79" evidence="10"/>
<protein>
    <recommendedName>
        <fullName evidence="11">5,6-dimethylbenzimidazole synthase</fullName>
        <ecNumber evidence="10">1.13.11.79</ecNumber>
    </recommendedName>
</protein>
<dbReference type="AlphaFoldDB" id="N6YRD7"/>
<dbReference type="EMBL" id="AMXE01000090">
    <property type="protein sequence ID" value="ENO84902.1"/>
    <property type="molecule type" value="Genomic_DNA"/>
</dbReference>
<evidence type="ECO:0000313" key="13">
    <source>
        <dbReference type="EMBL" id="ENO84902.1"/>
    </source>
</evidence>
<evidence type="ECO:0000256" key="3">
    <source>
        <dbReference type="ARBA" id="ARBA00022643"/>
    </source>
</evidence>
<dbReference type="Gene3D" id="3.40.109.10">
    <property type="entry name" value="NADH Oxidase"/>
    <property type="match status" value="1"/>
</dbReference>
<evidence type="ECO:0000256" key="8">
    <source>
        <dbReference type="ARBA" id="ARBA00051314"/>
    </source>
</evidence>
<dbReference type="RefSeq" id="WP_004343769.1">
    <property type="nucleotide sequence ID" value="NZ_AMXE01000090.1"/>
</dbReference>
<comment type="catalytic activity">
    <reaction evidence="8">
        <text>FMNH2 + O2 = dialurate + 5,6-dimethylbenzimidazole + D-erythrose 4-phosphate + H(+)</text>
        <dbReference type="Rhea" id="RHEA:27345"/>
        <dbReference type="ChEBI" id="CHEBI:15378"/>
        <dbReference type="ChEBI" id="CHEBI:15379"/>
        <dbReference type="ChEBI" id="CHEBI:15890"/>
        <dbReference type="ChEBI" id="CHEBI:16897"/>
        <dbReference type="ChEBI" id="CHEBI:57618"/>
        <dbReference type="ChEBI" id="CHEBI:140629"/>
        <dbReference type="EC" id="1.13.11.79"/>
    </reaction>
</comment>
<dbReference type="FunFam" id="3.40.109.10:FF:000013">
    <property type="entry name" value="5,6-dimethylbenzimidazole synthase"/>
    <property type="match status" value="1"/>
</dbReference>
<evidence type="ECO:0000256" key="7">
    <source>
        <dbReference type="ARBA" id="ARBA00023027"/>
    </source>
</evidence>
<keyword evidence="2" id="KW-0285">Flavoprotein</keyword>
<evidence type="ECO:0000256" key="4">
    <source>
        <dbReference type="ARBA" id="ARBA00022741"/>
    </source>
</evidence>
<dbReference type="Pfam" id="PF00881">
    <property type="entry name" value="Nitroreductase"/>
    <property type="match status" value="1"/>
</dbReference>
<keyword evidence="3" id="KW-0288">FMN</keyword>
<feature type="domain" description="Nitroreductase" evidence="12">
    <location>
        <begin position="26"/>
        <end position="193"/>
    </location>
</feature>
<dbReference type="Proteomes" id="UP000013232">
    <property type="component" value="Unassembled WGS sequence"/>
</dbReference>
<dbReference type="OrthoDB" id="9773807at2"/>
<evidence type="ECO:0000256" key="6">
    <source>
        <dbReference type="ARBA" id="ARBA00023002"/>
    </source>
</evidence>
<comment type="similarity">
    <text evidence="9">Belongs to the BluB family.</text>
</comment>
<dbReference type="PANTHER" id="PTHR23026">
    <property type="entry name" value="NADPH NITROREDUCTASE"/>
    <property type="match status" value="1"/>
</dbReference>
<sequence length="248" mass="27175">MSSHAQAIQTDPSFSAAERAAVYRAIHTRRDVRGQFLPDPIPDEVLARVLTAAHHAPSVGFMQPWDFVLVRSRTVRQQIHHDFLAAHAEAERMFDEGRRTTYRNLKLEGILEAPLNLCVTCDRGRNGPVVLGRTHMPEMDIYSAVCAVQNLWLAARAEGLGVGWVSILHPQALREALGIPDGIVPIAYLCIGYVSHFHDRPELESAGWLKRMPLAGLLHFDRWQGAADEADGGLAAAVAQAMPGAAPA</sequence>
<reference evidence="13 14" key="1">
    <citation type="submission" date="2012-09" db="EMBL/GenBank/DDBJ databases">
        <title>Draft Genome Sequences of 6 Strains from Genus Thauera.</title>
        <authorList>
            <person name="Liu B."/>
            <person name="Shapleigh J.P."/>
            <person name="Frostegard A.H."/>
        </authorList>
    </citation>
    <scope>NUCLEOTIDE SEQUENCE [LARGE SCALE GENOMIC DNA]</scope>
    <source>
        <strain evidence="14">47Lol / DSM 12138</strain>
    </source>
</reference>
<evidence type="ECO:0000256" key="11">
    <source>
        <dbReference type="ARBA" id="ARBA00068702"/>
    </source>
</evidence>
<name>N6YRD7_THAL4</name>
<dbReference type="GO" id="GO:0102919">
    <property type="term" value="F:5,6-dimethylbenzimidazole synthase activity"/>
    <property type="evidence" value="ECO:0007669"/>
    <property type="project" value="UniProtKB-EC"/>
</dbReference>
<dbReference type="PANTHER" id="PTHR23026:SF90">
    <property type="entry name" value="IODOTYROSINE DEIODINASE 1"/>
    <property type="match status" value="1"/>
</dbReference>
<dbReference type="eggNOG" id="COG0778">
    <property type="taxonomic scope" value="Bacteria"/>
</dbReference>
<accession>N6YRD7</accession>
<dbReference type="GO" id="GO:0009236">
    <property type="term" value="P:cobalamin biosynthetic process"/>
    <property type="evidence" value="ECO:0007669"/>
    <property type="project" value="UniProtKB-ARBA"/>
</dbReference>
<dbReference type="SUPFAM" id="SSF55469">
    <property type="entry name" value="FMN-dependent nitroreductase-like"/>
    <property type="match status" value="1"/>
</dbReference>
<keyword evidence="6" id="KW-0560">Oxidoreductase</keyword>
<evidence type="ECO:0000256" key="1">
    <source>
        <dbReference type="ARBA" id="ARBA00011823"/>
    </source>
</evidence>